<evidence type="ECO:0000313" key="2">
    <source>
        <dbReference type="Proteomes" id="UP000095287"/>
    </source>
</evidence>
<reference evidence="3" key="1">
    <citation type="submission" date="2016-11" db="UniProtKB">
        <authorList>
            <consortium name="WormBaseParasite"/>
        </authorList>
    </citation>
    <scope>IDENTIFICATION</scope>
</reference>
<evidence type="ECO:0000256" key="1">
    <source>
        <dbReference type="SAM" id="MobiDB-lite"/>
    </source>
</evidence>
<feature type="compositionally biased region" description="Basic and acidic residues" evidence="1">
    <location>
        <begin position="69"/>
        <end position="80"/>
    </location>
</feature>
<dbReference type="Proteomes" id="UP000095287">
    <property type="component" value="Unplaced"/>
</dbReference>
<proteinExistence type="predicted"/>
<protein>
    <submittedName>
        <fullName evidence="3">Uncharacterized protein</fullName>
    </submittedName>
</protein>
<name>A0A1I8AM02_9BILA</name>
<sequence length="127" mass="14481">MENLRPDTEESEPPENKQKAHLLCIAILHNTSYFGRKENVTRAVKCQPKDISATIFTRRPSLTKRARGHKGDDHHKLGQEGRPLRLSVCTSDQRGSWLGLGEQELPIIRMNVEEMERKEETSSTSTD</sequence>
<dbReference type="WBParaSite" id="L893_g734.t1">
    <property type="protein sequence ID" value="L893_g734.t1"/>
    <property type="gene ID" value="L893_g734"/>
</dbReference>
<evidence type="ECO:0000313" key="3">
    <source>
        <dbReference type="WBParaSite" id="L893_g734.t1"/>
    </source>
</evidence>
<feature type="region of interest" description="Disordered" evidence="1">
    <location>
        <begin position="59"/>
        <end position="80"/>
    </location>
</feature>
<keyword evidence="2" id="KW-1185">Reference proteome</keyword>
<accession>A0A1I8AM02</accession>
<dbReference type="AlphaFoldDB" id="A0A1I8AM02"/>
<organism evidence="2 3">
    <name type="scientific">Steinernema glaseri</name>
    <dbReference type="NCBI Taxonomy" id="37863"/>
    <lineage>
        <taxon>Eukaryota</taxon>
        <taxon>Metazoa</taxon>
        <taxon>Ecdysozoa</taxon>
        <taxon>Nematoda</taxon>
        <taxon>Chromadorea</taxon>
        <taxon>Rhabditida</taxon>
        <taxon>Tylenchina</taxon>
        <taxon>Panagrolaimomorpha</taxon>
        <taxon>Strongyloidoidea</taxon>
        <taxon>Steinernematidae</taxon>
        <taxon>Steinernema</taxon>
    </lineage>
</organism>